<sequence>MDSHNKIIQQVANDVFSPMGFFQKGKSRTWLYDCGYCFVQVEFQPSAYSRGSFCNVGIAFLFDYFGGLNETLAFDFGWKRILLGKTDFIEYTGDDEIFETQVFQLANNALKYAKRLMRFQSLKYGNQCMSRLIFSKWLKEWLGKWNGPIYDYYNAAMIKFLLGKLDCGRRLIEKLNSLKLESPFKEWAEHSYSEFCDDELTAEQARNKVCSMINRRRNYFKQKGSFRKMPDINFL</sequence>
<dbReference type="EMBL" id="SSTG01000186">
    <property type="protein sequence ID" value="THG43425.1"/>
    <property type="molecule type" value="Genomic_DNA"/>
</dbReference>
<accession>A0AC61S3W5</accession>
<name>A0AC61S3W5_9BACT</name>
<protein>
    <submittedName>
        <fullName evidence="1">Uncharacterized protein</fullName>
    </submittedName>
</protein>
<gene>
    <name evidence="1" type="ORF">E5990_10290</name>
</gene>
<evidence type="ECO:0000313" key="1">
    <source>
        <dbReference type="EMBL" id="THG43425.1"/>
    </source>
</evidence>
<comment type="caution">
    <text evidence="1">The sequence shown here is derived from an EMBL/GenBank/DDBJ whole genome shotgun (WGS) entry which is preliminary data.</text>
</comment>
<organism evidence="1 2">
    <name type="scientific">Muribaculum caecicola</name>
    <dbReference type="NCBI Taxonomy" id="3038144"/>
    <lineage>
        <taxon>Bacteria</taxon>
        <taxon>Pseudomonadati</taxon>
        <taxon>Bacteroidota</taxon>
        <taxon>Bacteroidia</taxon>
        <taxon>Bacteroidales</taxon>
        <taxon>Muribaculaceae</taxon>
        <taxon>Muribaculum</taxon>
    </lineage>
</organism>
<reference evidence="1" key="1">
    <citation type="submission" date="2019-04" db="EMBL/GenBank/DDBJ databases">
        <title>Microbes associate with the intestines of laboratory mice.</title>
        <authorList>
            <person name="Navarre W."/>
            <person name="Wong E."/>
            <person name="Huang K.C."/>
            <person name="Tropini C."/>
            <person name="Ng K."/>
            <person name="Yu B."/>
        </authorList>
    </citation>
    <scope>NUCLEOTIDE SEQUENCE</scope>
    <source>
        <strain evidence="1">NM86_A22</strain>
    </source>
</reference>
<evidence type="ECO:0000313" key="2">
    <source>
        <dbReference type="Proteomes" id="UP000305401"/>
    </source>
</evidence>
<keyword evidence="2" id="KW-1185">Reference proteome</keyword>
<dbReference type="Proteomes" id="UP000305401">
    <property type="component" value="Unassembled WGS sequence"/>
</dbReference>
<proteinExistence type="predicted"/>